<keyword evidence="1" id="KW-0862">Zinc</keyword>
<dbReference type="SUPFAM" id="SSF57756">
    <property type="entry name" value="Retrovirus zinc finger-like domains"/>
    <property type="match status" value="1"/>
</dbReference>
<dbReference type="Proteomes" id="UP001189429">
    <property type="component" value="Unassembled WGS sequence"/>
</dbReference>
<proteinExistence type="predicted"/>
<feature type="non-terminal residue" evidence="3">
    <location>
        <position position="1"/>
    </location>
</feature>
<dbReference type="Gene3D" id="2.40.70.10">
    <property type="entry name" value="Acid Proteases"/>
    <property type="match status" value="1"/>
</dbReference>
<dbReference type="SMART" id="SM00343">
    <property type="entry name" value="ZnF_C2HC"/>
    <property type="match status" value="1"/>
</dbReference>
<gene>
    <name evidence="3" type="ORF">PCOR1329_LOCUS21850</name>
</gene>
<comment type="caution">
    <text evidence="3">The sequence shown here is derived from an EMBL/GenBank/DDBJ whole genome shotgun (WGS) entry which is preliminary data.</text>
</comment>
<name>A0ABN9RLJ6_9DINO</name>
<evidence type="ECO:0000256" key="1">
    <source>
        <dbReference type="PROSITE-ProRule" id="PRU00047"/>
    </source>
</evidence>
<keyword evidence="1" id="KW-0479">Metal-binding</keyword>
<organism evidence="3 4">
    <name type="scientific">Prorocentrum cordatum</name>
    <dbReference type="NCBI Taxonomy" id="2364126"/>
    <lineage>
        <taxon>Eukaryota</taxon>
        <taxon>Sar</taxon>
        <taxon>Alveolata</taxon>
        <taxon>Dinophyceae</taxon>
        <taxon>Prorocentrales</taxon>
        <taxon>Prorocentraceae</taxon>
        <taxon>Prorocentrum</taxon>
    </lineage>
</organism>
<dbReference type="InterPro" id="IPR001878">
    <property type="entry name" value="Znf_CCHC"/>
</dbReference>
<evidence type="ECO:0000313" key="3">
    <source>
        <dbReference type="EMBL" id="CAK0820029.1"/>
    </source>
</evidence>
<keyword evidence="4" id="KW-1185">Reference proteome</keyword>
<feature type="domain" description="CCHC-type" evidence="2">
    <location>
        <begin position="228"/>
        <end position="244"/>
    </location>
</feature>
<sequence length="470" mass="52251">DYKAWKKWARARLLVEKGRGGKSQTFGPMLYTLLEGTAVDTLEHVELDELAVDGGEEKLFAVLDARYPEREAADRAGDALESVFGLKIEKAELTSAYVGRAQTILMRAKKEGVEIPDVAQGFLLLRGARLGGDRRAVVLAASERQWTFEKLALALKTVYPKVLPEHGVHLVEDDYVWEAAGEEHHPAASSQEEVDAFLAEVEQDREEPMEEDEAIQAPDLKKFSARVRCWACKQVGHFSKECPKRAGKGGGKGRFGQKFGAGFVESFFAEEKEADPWNEIEEILATWDDRGLREQLTEDHFTRLRKEVDEIADHDDENADDDDEAETFMVHSPGAGVIDPACARALIGLDTLRELIKTSGNDIEIDEDHKVVTFKGFSGDEQHSIGICKIPWRLGDHIEMVDVHAVPGKASLLLSKPLLKKLGCTLDMEKDELAFSKLGVRVLLQTTRGGHYEMLLDGSSAVPIVNQDFQ</sequence>
<evidence type="ECO:0000313" key="4">
    <source>
        <dbReference type="Proteomes" id="UP001189429"/>
    </source>
</evidence>
<dbReference type="EMBL" id="CAUYUJ010007225">
    <property type="protein sequence ID" value="CAK0820029.1"/>
    <property type="molecule type" value="Genomic_DNA"/>
</dbReference>
<accession>A0ABN9RLJ6</accession>
<dbReference type="InterPro" id="IPR036875">
    <property type="entry name" value="Znf_CCHC_sf"/>
</dbReference>
<dbReference type="PROSITE" id="PS50158">
    <property type="entry name" value="ZF_CCHC"/>
    <property type="match status" value="1"/>
</dbReference>
<reference evidence="3" key="1">
    <citation type="submission" date="2023-10" db="EMBL/GenBank/DDBJ databases">
        <authorList>
            <person name="Chen Y."/>
            <person name="Shah S."/>
            <person name="Dougan E. K."/>
            <person name="Thang M."/>
            <person name="Chan C."/>
        </authorList>
    </citation>
    <scope>NUCLEOTIDE SEQUENCE [LARGE SCALE GENOMIC DNA]</scope>
</reference>
<dbReference type="Pfam" id="PF00098">
    <property type="entry name" value="zf-CCHC"/>
    <property type="match status" value="1"/>
</dbReference>
<dbReference type="Gene3D" id="4.10.60.10">
    <property type="entry name" value="Zinc finger, CCHC-type"/>
    <property type="match status" value="1"/>
</dbReference>
<protein>
    <recommendedName>
        <fullName evidence="2">CCHC-type domain-containing protein</fullName>
    </recommendedName>
</protein>
<evidence type="ECO:0000259" key="2">
    <source>
        <dbReference type="PROSITE" id="PS50158"/>
    </source>
</evidence>
<keyword evidence="1" id="KW-0863">Zinc-finger</keyword>
<dbReference type="InterPro" id="IPR021109">
    <property type="entry name" value="Peptidase_aspartic_dom_sf"/>
</dbReference>